<dbReference type="RefSeq" id="WP_096574415.1">
    <property type="nucleotide sequence ID" value="NZ_CAWNJS010000001.1"/>
</dbReference>
<keyword evidence="4" id="KW-1185">Reference proteome</keyword>
<accession>A0A1Z4MV41</accession>
<dbReference type="InterPro" id="IPR051122">
    <property type="entry name" value="SDR_DHRS6-like"/>
</dbReference>
<dbReference type="PRINTS" id="PR00081">
    <property type="entry name" value="GDHRDH"/>
</dbReference>
<dbReference type="PANTHER" id="PTHR43477:SF1">
    <property type="entry name" value="DIHYDROANTICAPSIN 7-DEHYDROGENASE"/>
    <property type="match status" value="1"/>
</dbReference>
<dbReference type="EMBL" id="AP018248">
    <property type="protein sequence ID" value="BAY97346.1"/>
    <property type="molecule type" value="Genomic_DNA"/>
</dbReference>
<evidence type="ECO:0000256" key="2">
    <source>
        <dbReference type="ARBA" id="ARBA00023002"/>
    </source>
</evidence>
<evidence type="ECO:0000313" key="4">
    <source>
        <dbReference type="Proteomes" id="UP000218785"/>
    </source>
</evidence>
<dbReference type="Gene3D" id="3.40.50.720">
    <property type="entry name" value="NAD(P)-binding Rossmann-like Domain"/>
    <property type="match status" value="1"/>
</dbReference>
<reference evidence="3 4" key="1">
    <citation type="submission" date="2017-06" db="EMBL/GenBank/DDBJ databases">
        <title>Genome sequencing of cyanobaciteial culture collection at National Institute for Environmental Studies (NIES).</title>
        <authorList>
            <person name="Hirose Y."/>
            <person name="Shimura Y."/>
            <person name="Fujisawa T."/>
            <person name="Nakamura Y."/>
            <person name="Kawachi M."/>
        </authorList>
    </citation>
    <scope>NUCLEOTIDE SEQUENCE [LARGE SCALE GENOMIC DNA]</scope>
    <source>
        <strain evidence="3 4">NIES-37</strain>
    </source>
</reference>
<dbReference type="Pfam" id="PF13561">
    <property type="entry name" value="adh_short_C2"/>
    <property type="match status" value="1"/>
</dbReference>
<dbReference type="CDD" id="cd05233">
    <property type="entry name" value="SDR_c"/>
    <property type="match status" value="1"/>
</dbReference>
<sequence length="238" mass="25276">MDLTNQKIVIIGGSSGIGLATAKAIVAAGGNVVIASRSEAKLNAAKAEIGERVTTFSLDITNEEEVQKLFSSVGSFDGLVITISVEAMGAFVELDSQVARQIFENKFWGHYYAAKYGAAQLKPSGAIIFFSGYASQKPVPNLSIMASVNGALEALARSLAVELSPIRVNVVSPGLVATPLYEGMPTEQRQNYFNYVADSLPVKRIAQPEDIAETVLYLINNKFTTGAVIDVDGGARLV</sequence>
<dbReference type="InterPro" id="IPR002347">
    <property type="entry name" value="SDR_fam"/>
</dbReference>
<evidence type="ECO:0000256" key="1">
    <source>
        <dbReference type="ARBA" id="ARBA00006484"/>
    </source>
</evidence>
<dbReference type="PANTHER" id="PTHR43477">
    <property type="entry name" value="DIHYDROANTICAPSIN 7-DEHYDROGENASE"/>
    <property type="match status" value="1"/>
</dbReference>
<dbReference type="NCBIfam" id="NF005449">
    <property type="entry name" value="PRK07041.1"/>
    <property type="match status" value="1"/>
</dbReference>
<proteinExistence type="inferred from homology"/>
<dbReference type="KEGG" id="ttq:NIES37_12840"/>
<dbReference type="GO" id="GO:0016491">
    <property type="term" value="F:oxidoreductase activity"/>
    <property type="evidence" value="ECO:0007669"/>
    <property type="project" value="UniProtKB-KW"/>
</dbReference>
<dbReference type="AlphaFoldDB" id="A0A1Z4MV41"/>
<protein>
    <submittedName>
        <fullName evidence="3">Putative acyl-carrier-protein</fullName>
    </submittedName>
</protein>
<evidence type="ECO:0000313" key="3">
    <source>
        <dbReference type="EMBL" id="BAY97346.1"/>
    </source>
</evidence>
<dbReference type="InterPro" id="IPR036291">
    <property type="entry name" value="NAD(P)-bd_dom_sf"/>
</dbReference>
<dbReference type="Proteomes" id="UP000218785">
    <property type="component" value="Chromosome"/>
</dbReference>
<comment type="similarity">
    <text evidence="1">Belongs to the short-chain dehydrogenases/reductases (SDR) family.</text>
</comment>
<gene>
    <name evidence="3" type="ORF">NIES37_12840</name>
</gene>
<organism evidence="3 4">
    <name type="scientific">Tolypothrix tenuis PCC 7101</name>
    <dbReference type="NCBI Taxonomy" id="231146"/>
    <lineage>
        <taxon>Bacteria</taxon>
        <taxon>Bacillati</taxon>
        <taxon>Cyanobacteriota</taxon>
        <taxon>Cyanophyceae</taxon>
        <taxon>Nostocales</taxon>
        <taxon>Tolypothrichaceae</taxon>
        <taxon>Tolypothrix</taxon>
    </lineage>
</organism>
<keyword evidence="2" id="KW-0560">Oxidoreductase</keyword>
<dbReference type="SUPFAM" id="SSF51735">
    <property type="entry name" value="NAD(P)-binding Rossmann-fold domains"/>
    <property type="match status" value="1"/>
</dbReference>
<name>A0A1Z4MV41_9CYAN</name>